<dbReference type="Pfam" id="PF13614">
    <property type="entry name" value="AAA_31"/>
    <property type="match status" value="1"/>
</dbReference>
<dbReference type="SUPFAM" id="SSF52540">
    <property type="entry name" value="P-loop containing nucleoside triphosphate hydrolases"/>
    <property type="match status" value="1"/>
</dbReference>
<sequence length="258" mass="28410">MADSRVRIIAIMNQKGGVGKTTTTVNLGHALALADKRVALLDMDPQGQIATSLGFYDQQSGIDLVLLEGHGIDSVKLTARPNLDIVPAGQRLNEFEHIYEGGVERGHRLQKAINSSSLRTYDYVLIDCPPSSGLLGVNAMFAASELIIPVSGDYLSLQGLSRMMQVLKRSEELSGQKIKLWLVSTRMQLRRRLTTEGRTRVLKYFPGRVLHTPIRENVALAECPSFGKTIFDYRKKSAGAEDYLTLAEDLMIGRAAHG</sequence>
<name>A0A0F9PPR8_9ZZZZ</name>
<dbReference type="InterPro" id="IPR027417">
    <property type="entry name" value="P-loop_NTPase"/>
</dbReference>
<organism evidence="2">
    <name type="scientific">marine sediment metagenome</name>
    <dbReference type="NCBI Taxonomy" id="412755"/>
    <lineage>
        <taxon>unclassified sequences</taxon>
        <taxon>metagenomes</taxon>
        <taxon>ecological metagenomes</taxon>
    </lineage>
</organism>
<dbReference type="InterPro" id="IPR025669">
    <property type="entry name" value="AAA_dom"/>
</dbReference>
<dbReference type="PANTHER" id="PTHR13696:SF52">
    <property type="entry name" value="PARA FAMILY PROTEIN CT_582"/>
    <property type="match status" value="1"/>
</dbReference>
<dbReference type="CDD" id="cd02042">
    <property type="entry name" value="ParAB_family"/>
    <property type="match status" value="1"/>
</dbReference>
<dbReference type="EMBL" id="LAZR01002707">
    <property type="protein sequence ID" value="KKN26597.1"/>
    <property type="molecule type" value="Genomic_DNA"/>
</dbReference>
<gene>
    <name evidence="2" type="ORF">LCGC14_0873150</name>
</gene>
<protein>
    <recommendedName>
        <fullName evidence="1">AAA domain-containing protein</fullName>
    </recommendedName>
</protein>
<feature type="domain" description="AAA" evidence="1">
    <location>
        <begin position="7"/>
        <end position="177"/>
    </location>
</feature>
<evidence type="ECO:0000313" key="2">
    <source>
        <dbReference type="EMBL" id="KKN26597.1"/>
    </source>
</evidence>
<dbReference type="FunFam" id="3.40.50.300:FF:000285">
    <property type="entry name" value="Sporulation initiation inhibitor Soj"/>
    <property type="match status" value="1"/>
</dbReference>
<accession>A0A0F9PPR8</accession>
<dbReference type="InterPro" id="IPR050678">
    <property type="entry name" value="DNA_Partitioning_ATPase"/>
</dbReference>
<reference evidence="2" key="1">
    <citation type="journal article" date="2015" name="Nature">
        <title>Complex archaea that bridge the gap between prokaryotes and eukaryotes.</title>
        <authorList>
            <person name="Spang A."/>
            <person name="Saw J.H."/>
            <person name="Jorgensen S.L."/>
            <person name="Zaremba-Niedzwiedzka K."/>
            <person name="Martijn J."/>
            <person name="Lind A.E."/>
            <person name="van Eijk R."/>
            <person name="Schleper C."/>
            <person name="Guy L."/>
            <person name="Ettema T.J."/>
        </authorList>
    </citation>
    <scope>NUCLEOTIDE SEQUENCE</scope>
</reference>
<dbReference type="PIRSF" id="PIRSF009320">
    <property type="entry name" value="Nuc_binding_HP_1000"/>
    <property type="match status" value="1"/>
</dbReference>
<dbReference type="Gene3D" id="3.40.50.300">
    <property type="entry name" value="P-loop containing nucleotide triphosphate hydrolases"/>
    <property type="match status" value="1"/>
</dbReference>
<dbReference type="PANTHER" id="PTHR13696">
    <property type="entry name" value="P-LOOP CONTAINING NUCLEOSIDE TRIPHOSPHATE HYDROLASE"/>
    <property type="match status" value="1"/>
</dbReference>
<dbReference type="AlphaFoldDB" id="A0A0F9PPR8"/>
<comment type="caution">
    <text evidence="2">The sequence shown here is derived from an EMBL/GenBank/DDBJ whole genome shotgun (WGS) entry which is preliminary data.</text>
</comment>
<proteinExistence type="predicted"/>
<evidence type="ECO:0000259" key="1">
    <source>
        <dbReference type="Pfam" id="PF13614"/>
    </source>
</evidence>